<dbReference type="InterPro" id="IPR051641">
    <property type="entry name" value="RGK_GTP-binding_reg"/>
</dbReference>
<dbReference type="InterPro" id="IPR027417">
    <property type="entry name" value="P-loop_NTPase"/>
</dbReference>
<dbReference type="AlphaFoldDB" id="A0AAW1D1Q6"/>
<evidence type="ECO:0000256" key="1">
    <source>
        <dbReference type="SAM" id="MobiDB-lite"/>
    </source>
</evidence>
<comment type="caution">
    <text evidence="2">The sequence shown here is derived from an EMBL/GenBank/DDBJ whole genome shotgun (WGS) entry which is preliminary data.</text>
</comment>
<name>A0AAW1D1Q6_9HEMI</name>
<dbReference type="Proteomes" id="UP001461498">
    <property type="component" value="Unassembled WGS sequence"/>
</dbReference>
<keyword evidence="3" id="KW-1185">Reference proteome</keyword>
<dbReference type="GO" id="GO:0005886">
    <property type="term" value="C:plasma membrane"/>
    <property type="evidence" value="ECO:0007669"/>
    <property type="project" value="TreeGrafter"/>
</dbReference>
<dbReference type="GO" id="GO:0005246">
    <property type="term" value="F:calcium channel regulator activity"/>
    <property type="evidence" value="ECO:0007669"/>
    <property type="project" value="TreeGrafter"/>
</dbReference>
<evidence type="ECO:0000313" key="2">
    <source>
        <dbReference type="EMBL" id="KAK9503043.1"/>
    </source>
</evidence>
<dbReference type="PANTHER" id="PTHR45775:SF1">
    <property type="entry name" value="RAD, GEM_KIR FAMILY MEMBER 3, ISOFORM E"/>
    <property type="match status" value="1"/>
</dbReference>
<dbReference type="GO" id="GO:0005525">
    <property type="term" value="F:GTP binding"/>
    <property type="evidence" value="ECO:0007669"/>
    <property type="project" value="TreeGrafter"/>
</dbReference>
<organism evidence="2 3">
    <name type="scientific">Rhynocoris fuscipes</name>
    <dbReference type="NCBI Taxonomy" id="488301"/>
    <lineage>
        <taxon>Eukaryota</taxon>
        <taxon>Metazoa</taxon>
        <taxon>Ecdysozoa</taxon>
        <taxon>Arthropoda</taxon>
        <taxon>Hexapoda</taxon>
        <taxon>Insecta</taxon>
        <taxon>Pterygota</taxon>
        <taxon>Neoptera</taxon>
        <taxon>Paraneoptera</taxon>
        <taxon>Hemiptera</taxon>
        <taxon>Heteroptera</taxon>
        <taxon>Panheteroptera</taxon>
        <taxon>Cimicomorpha</taxon>
        <taxon>Reduviidae</taxon>
        <taxon>Harpactorinae</taxon>
        <taxon>Harpactorini</taxon>
        <taxon>Rhynocoris</taxon>
    </lineage>
</organism>
<gene>
    <name evidence="2" type="ORF">O3M35_011696</name>
</gene>
<accession>A0AAW1D1Q6</accession>
<feature type="region of interest" description="Disordered" evidence="1">
    <location>
        <begin position="65"/>
        <end position="89"/>
    </location>
</feature>
<dbReference type="PANTHER" id="PTHR45775">
    <property type="entry name" value="RAD, GEM/KIR FAMILY MEMBER 2, ISOFORM C"/>
    <property type="match status" value="1"/>
</dbReference>
<evidence type="ECO:0000313" key="3">
    <source>
        <dbReference type="Proteomes" id="UP001461498"/>
    </source>
</evidence>
<sequence>MSSYHICYIKNLKLEIIKLNTLRHLRVNNSFINLDYCLTDEKHINNCISLISGIINRGDSFRKKRSRSNSLAGTPPPQNQQGSLSPLPSPEPTTYRVAMVGSPGVGKTALVSQFMTSECINAYDRQKGKKSLFFSSFEFSLEIKSIIECERYSELFLD</sequence>
<dbReference type="SUPFAM" id="SSF52540">
    <property type="entry name" value="P-loop containing nucleoside triphosphate hydrolases"/>
    <property type="match status" value="1"/>
</dbReference>
<reference evidence="2 3" key="1">
    <citation type="submission" date="2022-12" db="EMBL/GenBank/DDBJ databases">
        <title>Chromosome-level genome assembly of true bugs.</title>
        <authorList>
            <person name="Ma L."/>
            <person name="Li H."/>
        </authorList>
    </citation>
    <scope>NUCLEOTIDE SEQUENCE [LARGE SCALE GENOMIC DNA]</scope>
    <source>
        <strain evidence="2">Lab_2022b</strain>
    </source>
</reference>
<proteinExistence type="predicted"/>
<protein>
    <submittedName>
        <fullName evidence="2">Uncharacterized protein</fullName>
    </submittedName>
</protein>
<dbReference type="Gene3D" id="3.40.50.300">
    <property type="entry name" value="P-loop containing nucleotide triphosphate hydrolases"/>
    <property type="match status" value="1"/>
</dbReference>
<dbReference type="EMBL" id="JAPXFL010000008">
    <property type="protein sequence ID" value="KAK9503043.1"/>
    <property type="molecule type" value="Genomic_DNA"/>
</dbReference>